<evidence type="ECO:0000313" key="2">
    <source>
        <dbReference type="Proteomes" id="UP001220962"/>
    </source>
</evidence>
<protein>
    <submittedName>
        <fullName evidence="1">Uncharacterized protein</fullName>
    </submittedName>
</protein>
<evidence type="ECO:0000313" key="1">
    <source>
        <dbReference type="EMBL" id="WDH82268.1"/>
    </source>
</evidence>
<accession>A0AAX3MYY0</accession>
<name>A0AAX3MYY0_9BACL</name>
<gene>
    <name evidence="1" type="ORF">PUW23_22905</name>
</gene>
<dbReference type="AlphaFoldDB" id="A0AAX3MYY0"/>
<dbReference type="EMBL" id="CP118101">
    <property type="protein sequence ID" value="WDH82268.1"/>
    <property type="molecule type" value="Genomic_DNA"/>
</dbReference>
<proteinExistence type="predicted"/>
<dbReference type="Proteomes" id="UP001220962">
    <property type="component" value="Chromosome"/>
</dbReference>
<reference evidence="1" key="1">
    <citation type="submission" date="2023-02" db="EMBL/GenBank/DDBJ databases">
        <title>Pathogen: clinical or host-associated sample.</title>
        <authorList>
            <person name="Hergert J."/>
            <person name="Casey R."/>
            <person name="Wagner J."/>
            <person name="Young E.L."/>
            <person name="Oakeson K.F."/>
        </authorList>
    </citation>
    <scope>NUCLEOTIDE SEQUENCE</scope>
    <source>
        <strain evidence="1">2022CK-00830</strain>
    </source>
</reference>
<sequence length="98" mass="11633">MKELDWFVTTLENEFQVRVNREEVSYEAVELSFDELDESLIPRELLQDLPEFLLFETLVFDSEDGTEWLGVIAMATETKKWHLQMILKSGEPILRRRV</sequence>
<organism evidence="1 2">
    <name type="scientific">Paenibacillus urinalis</name>
    <dbReference type="NCBI Taxonomy" id="521520"/>
    <lineage>
        <taxon>Bacteria</taxon>
        <taxon>Bacillati</taxon>
        <taxon>Bacillota</taxon>
        <taxon>Bacilli</taxon>
        <taxon>Bacillales</taxon>
        <taxon>Paenibacillaceae</taxon>
        <taxon>Paenibacillus</taxon>
    </lineage>
</organism>
<dbReference type="RefSeq" id="WP_274359114.1">
    <property type="nucleotide sequence ID" value="NZ_CP118101.1"/>
</dbReference>